<dbReference type="EMBL" id="JAFIMR010000036">
    <property type="protein sequence ID" value="KAI1858569.1"/>
    <property type="molecule type" value="Genomic_DNA"/>
</dbReference>
<dbReference type="AlphaFoldDB" id="A0A9Q0AI53"/>
<comment type="caution">
    <text evidence="1">The sequence shown here is derived from an EMBL/GenBank/DDBJ whole genome shotgun (WGS) entry which is preliminary data.</text>
</comment>
<organism evidence="1 2">
    <name type="scientific">Neoarthrinium moseri</name>
    <dbReference type="NCBI Taxonomy" id="1658444"/>
    <lineage>
        <taxon>Eukaryota</taxon>
        <taxon>Fungi</taxon>
        <taxon>Dikarya</taxon>
        <taxon>Ascomycota</taxon>
        <taxon>Pezizomycotina</taxon>
        <taxon>Sordariomycetes</taxon>
        <taxon>Xylariomycetidae</taxon>
        <taxon>Amphisphaeriales</taxon>
        <taxon>Apiosporaceae</taxon>
        <taxon>Neoarthrinium</taxon>
    </lineage>
</organism>
<accession>A0A9Q0AI53</accession>
<dbReference type="Proteomes" id="UP000829685">
    <property type="component" value="Unassembled WGS sequence"/>
</dbReference>
<gene>
    <name evidence="1" type="ORF">JX265_010662</name>
</gene>
<proteinExistence type="predicted"/>
<keyword evidence="2" id="KW-1185">Reference proteome</keyword>
<name>A0A9Q0AI53_9PEZI</name>
<reference evidence="1" key="1">
    <citation type="submission" date="2021-03" db="EMBL/GenBank/DDBJ databases">
        <title>Revisited historic fungal species revealed as producer of novel bioactive compounds through whole genome sequencing and comparative genomics.</title>
        <authorList>
            <person name="Vignolle G.A."/>
            <person name="Hochenegger N."/>
            <person name="Mach R.L."/>
            <person name="Mach-Aigner A.R."/>
            <person name="Javad Rahimi M."/>
            <person name="Salim K.A."/>
            <person name="Chan C.M."/>
            <person name="Lim L.B.L."/>
            <person name="Cai F."/>
            <person name="Druzhinina I.S."/>
            <person name="U'Ren J.M."/>
            <person name="Derntl C."/>
        </authorList>
    </citation>
    <scope>NUCLEOTIDE SEQUENCE</scope>
    <source>
        <strain evidence="1">TUCIM 5799</strain>
    </source>
</reference>
<protein>
    <submittedName>
        <fullName evidence="1">Uncharacterized protein</fullName>
    </submittedName>
</protein>
<evidence type="ECO:0000313" key="1">
    <source>
        <dbReference type="EMBL" id="KAI1858569.1"/>
    </source>
</evidence>
<sequence length="86" mass="9187">MFFSNKFMKGTDTLAIKLLAGLLYAAACGAPVLRLPSPRQMRVTESFSQCREQGQDTSSEVDGGDLHGLLGVDFLSFGCVVTTPGE</sequence>
<evidence type="ECO:0000313" key="2">
    <source>
        <dbReference type="Proteomes" id="UP000829685"/>
    </source>
</evidence>